<evidence type="ECO:0000313" key="2">
    <source>
        <dbReference type="EMBL" id="NRS92389.1"/>
    </source>
</evidence>
<reference evidence="2" key="1">
    <citation type="submission" date="2020-05" db="EMBL/GenBank/DDBJ databases">
        <title>Genomic Encyclopedia of Type Strains, Phase IV (KMG-V): Genome sequencing to study the core and pangenomes of soil and plant-associated prokaryotes.</title>
        <authorList>
            <person name="Whitman W."/>
        </authorList>
    </citation>
    <scope>NUCLEOTIDE SEQUENCE</scope>
    <source>
        <strain evidence="2">16F</strain>
    </source>
</reference>
<dbReference type="PANTHER" id="PTHR37539:SF1">
    <property type="entry name" value="ER-BOUND OXYGENASE MPAB_MPAB'_RUBBER OXYGENASE CATALYTIC DOMAIN-CONTAINING PROTEIN"/>
    <property type="match status" value="1"/>
</dbReference>
<dbReference type="PANTHER" id="PTHR37539">
    <property type="entry name" value="SECRETED PROTEIN-RELATED"/>
    <property type="match status" value="1"/>
</dbReference>
<comment type="caution">
    <text evidence="2">The sequence shown here is derived from an EMBL/GenBank/DDBJ whole genome shotgun (WGS) entry which is preliminary data.</text>
</comment>
<proteinExistence type="predicted"/>
<accession>A0A8J8KBB2</accession>
<dbReference type="RefSeq" id="WP_173778994.1">
    <property type="nucleotide sequence ID" value="NZ_JABSNO010000008.1"/>
</dbReference>
<name>A0A8J8KBB2_9FLAO</name>
<dbReference type="AlphaFoldDB" id="A0A8J8KBB2"/>
<dbReference type="Proteomes" id="UP000610746">
    <property type="component" value="Unassembled WGS sequence"/>
</dbReference>
<evidence type="ECO:0000313" key="3">
    <source>
        <dbReference type="Proteomes" id="UP000610746"/>
    </source>
</evidence>
<dbReference type="Pfam" id="PF09995">
    <property type="entry name" value="MPAB_Lcp_cat"/>
    <property type="match status" value="1"/>
</dbReference>
<dbReference type="GO" id="GO:0016491">
    <property type="term" value="F:oxidoreductase activity"/>
    <property type="evidence" value="ECO:0007669"/>
    <property type="project" value="InterPro"/>
</dbReference>
<gene>
    <name evidence="2" type="ORF">HNQ03_001457</name>
</gene>
<feature type="domain" description="ER-bound oxygenase mpaB/mpaB'/Rubber oxygenase catalytic" evidence="1">
    <location>
        <begin position="129"/>
        <end position="346"/>
    </location>
</feature>
<keyword evidence="3" id="KW-1185">Reference proteome</keyword>
<evidence type="ECO:0000259" key="1">
    <source>
        <dbReference type="Pfam" id="PF09995"/>
    </source>
</evidence>
<sequence>MNPFPKPIYKDSPHFQNFWTKGNGKKLIDWTGAKVSFDNYEKFATNFYKVDELGDAVVKEIYFTKSYPEAAAEIENYIKNTVSAEDEIPESAKNLFLQTQEIPDWVDYELMEAGAELCRRVGIDALISLRDYSLMGGYDYAHLNKPLIATGLLKKGAMKRLSDTLEFWINVTRENALQLHGKGYESCIKIRMIHSYARLSIKKHQPDWNTENWGEPINQWDMMATYGGFSLIILHSLKLLGHDISEKEEAGTFLLWKYVGYLLGISPELMAENKKEAVENFYLWTSVQPSADKDSIQLAKSLLNESLENPMLKFKPQREFLKYLHICCTHFLLDKETCERLEIPQVKNRMWFPKSRIFYNKNIRSLIPRKKQIARGNKEQEQVLVDYLKFKNNVKNH</sequence>
<organism evidence="2 3">
    <name type="scientific">Frigoriflavimonas asaccharolytica</name>
    <dbReference type="NCBI Taxonomy" id="2735899"/>
    <lineage>
        <taxon>Bacteria</taxon>
        <taxon>Pseudomonadati</taxon>
        <taxon>Bacteroidota</taxon>
        <taxon>Flavobacteriia</taxon>
        <taxon>Flavobacteriales</taxon>
        <taxon>Weeksellaceae</taxon>
        <taxon>Frigoriflavimonas</taxon>
    </lineage>
</organism>
<dbReference type="EMBL" id="JABSNO010000008">
    <property type="protein sequence ID" value="NRS92389.1"/>
    <property type="molecule type" value="Genomic_DNA"/>
</dbReference>
<dbReference type="InterPro" id="IPR037473">
    <property type="entry name" value="Lcp-like"/>
</dbReference>
<dbReference type="InterPro" id="IPR018713">
    <property type="entry name" value="MPAB/Lcp_cat_dom"/>
</dbReference>
<protein>
    <recommendedName>
        <fullName evidence="1">ER-bound oxygenase mpaB/mpaB'/Rubber oxygenase catalytic domain-containing protein</fullName>
    </recommendedName>
</protein>